<evidence type="ECO:0000313" key="9">
    <source>
        <dbReference type="Proteomes" id="UP000187209"/>
    </source>
</evidence>
<keyword evidence="9" id="KW-1185">Reference proteome</keyword>
<evidence type="ECO:0000256" key="5">
    <source>
        <dbReference type="ARBA" id="ARBA00022984"/>
    </source>
</evidence>
<evidence type="ECO:0000256" key="3">
    <source>
        <dbReference type="ARBA" id="ARBA00022801"/>
    </source>
</evidence>
<dbReference type="PANTHER" id="PTHR21581">
    <property type="entry name" value="D-ALANYL-D-ALANINE CARBOXYPEPTIDASE"/>
    <property type="match status" value="1"/>
</dbReference>
<accession>A0A1R2CWJ4</accession>
<evidence type="ECO:0000259" key="7">
    <source>
        <dbReference type="Pfam" id="PF00768"/>
    </source>
</evidence>
<dbReference type="PANTHER" id="PTHR21581:SF6">
    <property type="entry name" value="TRAFFICKING PROTEIN PARTICLE COMPLEX SUBUNIT 12"/>
    <property type="match status" value="1"/>
</dbReference>
<dbReference type="EMBL" id="MPUH01000044">
    <property type="protein sequence ID" value="OMJ93331.1"/>
    <property type="molecule type" value="Genomic_DNA"/>
</dbReference>
<evidence type="ECO:0000256" key="1">
    <source>
        <dbReference type="ARBA" id="ARBA00007164"/>
    </source>
</evidence>
<feature type="domain" description="Peptidase S11 D-alanyl-D-alanine carboxypeptidase A N-terminal" evidence="7">
    <location>
        <begin position="155"/>
        <end position="276"/>
    </location>
</feature>
<dbReference type="Pfam" id="PF00768">
    <property type="entry name" value="Peptidase_S11"/>
    <property type="match status" value="2"/>
</dbReference>
<dbReference type="Gene3D" id="3.40.710.10">
    <property type="entry name" value="DD-peptidase/beta-lactamase superfamily"/>
    <property type="match status" value="1"/>
</dbReference>
<sequence>MESHSPLSFSTCPDSGKTSPYRASTACPVQNFIPAPLVTAASWSLTNAETGECLWGKSKDTVRDIASLTKMMTLYVVKQCIRQRIITDLDVATVPREATLLGGTTAYLRTNDTLKIIDLLYAMMLPSGNDAAFTLADYCGGRMLNDPRFNRKKAVIGNVEFFVKQMNIWCKHMGMKNTLFLNPHGLSHLGNHSTAAEIGKLGAWLINRPLVAEIVSSIKYSCDVKNGNSTRKLTWVNTNLLLGKPGVTGLKTGQTPTAGPCLCVTFTVSGYKLAVTLLKCRTAEKRWAEATKLVEWAVTQLDIIFQKYTDKNIRTRNLANFINSIE</sequence>
<dbReference type="GO" id="GO:0006508">
    <property type="term" value="P:proteolysis"/>
    <property type="evidence" value="ECO:0007669"/>
    <property type="project" value="InterPro"/>
</dbReference>
<keyword evidence="2" id="KW-0732">Signal</keyword>
<comment type="caution">
    <text evidence="8">The sequence shown here is derived from an EMBL/GenBank/DDBJ whole genome shotgun (WGS) entry which is preliminary data.</text>
</comment>
<dbReference type="InterPro" id="IPR001967">
    <property type="entry name" value="Peptidase_S11_N"/>
</dbReference>
<evidence type="ECO:0000256" key="2">
    <source>
        <dbReference type="ARBA" id="ARBA00022729"/>
    </source>
</evidence>
<dbReference type="Proteomes" id="UP000187209">
    <property type="component" value="Unassembled WGS sequence"/>
</dbReference>
<organism evidence="8 9">
    <name type="scientific">Stentor coeruleus</name>
    <dbReference type="NCBI Taxonomy" id="5963"/>
    <lineage>
        <taxon>Eukaryota</taxon>
        <taxon>Sar</taxon>
        <taxon>Alveolata</taxon>
        <taxon>Ciliophora</taxon>
        <taxon>Postciliodesmatophora</taxon>
        <taxon>Heterotrichea</taxon>
        <taxon>Heterotrichida</taxon>
        <taxon>Stentoridae</taxon>
        <taxon>Stentor</taxon>
    </lineage>
</organism>
<comment type="similarity">
    <text evidence="1">Belongs to the peptidase S11 family.</text>
</comment>
<protein>
    <recommendedName>
        <fullName evidence="7">Peptidase S11 D-alanyl-D-alanine carboxypeptidase A N-terminal domain-containing protein</fullName>
    </recommendedName>
</protein>
<dbReference type="InterPro" id="IPR018044">
    <property type="entry name" value="Peptidase_S11"/>
</dbReference>
<dbReference type="InterPro" id="IPR012338">
    <property type="entry name" value="Beta-lactam/transpept-like"/>
</dbReference>
<keyword evidence="5" id="KW-0573">Peptidoglycan synthesis</keyword>
<dbReference type="GO" id="GO:0009002">
    <property type="term" value="F:serine-type D-Ala-D-Ala carboxypeptidase activity"/>
    <property type="evidence" value="ECO:0007669"/>
    <property type="project" value="InterPro"/>
</dbReference>
<name>A0A1R2CWJ4_9CILI</name>
<keyword evidence="3" id="KW-0378">Hydrolase</keyword>
<evidence type="ECO:0000256" key="4">
    <source>
        <dbReference type="ARBA" id="ARBA00022960"/>
    </source>
</evidence>
<keyword evidence="6" id="KW-0961">Cell wall biogenesis/degradation</keyword>
<feature type="domain" description="Peptidase S11 D-alanyl-D-alanine carboxypeptidase A N-terminal" evidence="7">
    <location>
        <begin position="35"/>
        <end position="142"/>
    </location>
</feature>
<keyword evidence="4" id="KW-0133">Cell shape</keyword>
<evidence type="ECO:0000256" key="6">
    <source>
        <dbReference type="ARBA" id="ARBA00023316"/>
    </source>
</evidence>
<dbReference type="PRINTS" id="PR00725">
    <property type="entry name" value="DADACBPTASE1"/>
</dbReference>
<reference evidence="8 9" key="1">
    <citation type="submission" date="2016-11" db="EMBL/GenBank/DDBJ databases">
        <title>The macronuclear genome of Stentor coeruleus: a giant cell with tiny introns.</title>
        <authorList>
            <person name="Slabodnick M."/>
            <person name="Ruby J.G."/>
            <person name="Reiff S.B."/>
            <person name="Swart E.C."/>
            <person name="Gosai S."/>
            <person name="Prabakaran S."/>
            <person name="Witkowska E."/>
            <person name="Larue G.E."/>
            <person name="Fisher S."/>
            <person name="Freeman R.M."/>
            <person name="Gunawardena J."/>
            <person name="Chu W."/>
            <person name="Stover N.A."/>
            <person name="Gregory B.D."/>
            <person name="Nowacki M."/>
            <person name="Derisi J."/>
            <person name="Roy S.W."/>
            <person name="Marshall W.F."/>
            <person name="Sood P."/>
        </authorList>
    </citation>
    <scope>NUCLEOTIDE SEQUENCE [LARGE SCALE GENOMIC DNA]</scope>
    <source>
        <strain evidence="8">WM001</strain>
    </source>
</reference>
<dbReference type="SUPFAM" id="SSF56601">
    <property type="entry name" value="beta-lactamase/transpeptidase-like"/>
    <property type="match status" value="1"/>
</dbReference>
<dbReference type="OrthoDB" id="10254188at2759"/>
<dbReference type="GO" id="GO:0008360">
    <property type="term" value="P:regulation of cell shape"/>
    <property type="evidence" value="ECO:0007669"/>
    <property type="project" value="UniProtKB-KW"/>
</dbReference>
<dbReference type="GO" id="GO:0071555">
    <property type="term" value="P:cell wall organization"/>
    <property type="evidence" value="ECO:0007669"/>
    <property type="project" value="UniProtKB-KW"/>
</dbReference>
<gene>
    <name evidence="8" type="ORF">SteCoe_3683</name>
</gene>
<proteinExistence type="inferred from homology"/>
<dbReference type="AlphaFoldDB" id="A0A1R2CWJ4"/>
<evidence type="ECO:0000313" key="8">
    <source>
        <dbReference type="EMBL" id="OMJ93331.1"/>
    </source>
</evidence>